<dbReference type="PANTHER" id="PTHR31024">
    <property type="entry name" value="C-TYPE LECTIN"/>
    <property type="match status" value="1"/>
</dbReference>
<dbReference type="InterPro" id="IPR001304">
    <property type="entry name" value="C-type_lectin-like"/>
</dbReference>
<accession>A0A2A2LKY8</accession>
<dbReference type="SMART" id="SM00034">
    <property type="entry name" value="CLECT"/>
    <property type="match status" value="1"/>
</dbReference>
<comment type="caution">
    <text evidence="4">The sequence shown here is derived from an EMBL/GenBank/DDBJ whole genome shotgun (WGS) entry which is preliminary data.</text>
</comment>
<dbReference type="InterPro" id="IPR016186">
    <property type="entry name" value="C-type_lectin-like/link_sf"/>
</dbReference>
<dbReference type="GO" id="GO:0045087">
    <property type="term" value="P:innate immune response"/>
    <property type="evidence" value="ECO:0007669"/>
    <property type="project" value="TreeGrafter"/>
</dbReference>
<feature type="region of interest" description="Disordered" evidence="1">
    <location>
        <begin position="93"/>
        <end position="125"/>
    </location>
</feature>
<dbReference type="SUPFAM" id="SSF53300">
    <property type="entry name" value="vWA-like"/>
    <property type="match status" value="1"/>
</dbReference>
<keyword evidence="5" id="KW-1185">Reference proteome</keyword>
<dbReference type="PROSITE" id="PS50234">
    <property type="entry name" value="VWFA"/>
    <property type="match status" value="1"/>
</dbReference>
<dbReference type="SMART" id="SM00327">
    <property type="entry name" value="VWA"/>
    <property type="match status" value="1"/>
</dbReference>
<dbReference type="EMBL" id="LIAE01006635">
    <property type="protein sequence ID" value="PAV86775.1"/>
    <property type="molecule type" value="Genomic_DNA"/>
</dbReference>
<evidence type="ECO:0000256" key="1">
    <source>
        <dbReference type="SAM" id="MobiDB-lite"/>
    </source>
</evidence>
<evidence type="ECO:0000313" key="5">
    <source>
        <dbReference type="Proteomes" id="UP000218231"/>
    </source>
</evidence>
<dbReference type="Proteomes" id="UP000218231">
    <property type="component" value="Unassembled WGS sequence"/>
</dbReference>
<feature type="domain" description="C-type lectin" evidence="2">
    <location>
        <begin position="345"/>
        <end position="442"/>
    </location>
</feature>
<dbReference type="InterPro" id="IPR016187">
    <property type="entry name" value="CTDL_fold"/>
</dbReference>
<evidence type="ECO:0000259" key="3">
    <source>
        <dbReference type="PROSITE" id="PS50234"/>
    </source>
</evidence>
<gene>
    <name evidence="4" type="ORF">WR25_05426</name>
</gene>
<dbReference type="Pfam" id="PF00092">
    <property type="entry name" value="VWA"/>
    <property type="match status" value="1"/>
</dbReference>
<proteinExistence type="predicted"/>
<dbReference type="Gene3D" id="3.40.50.410">
    <property type="entry name" value="von Willebrand factor, type A domain"/>
    <property type="match status" value="1"/>
</dbReference>
<dbReference type="Gene3D" id="3.10.100.10">
    <property type="entry name" value="Mannose-Binding Protein A, subunit A"/>
    <property type="match status" value="1"/>
</dbReference>
<dbReference type="PROSITE" id="PS50041">
    <property type="entry name" value="C_TYPE_LECTIN_2"/>
    <property type="match status" value="1"/>
</dbReference>
<evidence type="ECO:0000313" key="4">
    <source>
        <dbReference type="EMBL" id="PAV86775.1"/>
    </source>
</evidence>
<reference evidence="4 5" key="1">
    <citation type="journal article" date="2017" name="Curr. Biol.">
        <title>Genome architecture and evolution of a unichromosomal asexual nematode.</title>
        <authorList>
            <person name="Fradin H."/>
            <person name="Zegar C."/>
            <person name="Gutwein M."/>
            <person name="Lucas J."/>
            <person name="Kovtun M."/>
            <person name="Corcoran D."/>
            <person name="Baugh L.R."/>
            <person name="Kiontke K."/>
            <person name="Gunsalus K."/>
            <person name="Fitch D.H."/>
            <person name="Piano F."/>
        </authorList>
    </citation>
    <scope>NUCLEOTIDE SEQUENCE [LARGE SCALE GENOMIC DNA]</scope>
    <source>
        <strain evidence="4">PF1309</strain>
    </source>
</reference>
<evidence type="ECO:0000259" key="2">
    <source>
        <dbReference type="PROSITE" id="PS50041"/>
    </source>
</evidence>
<dbReference type="OrthoDB" id="5859227at2759"/>
<dbReference type="InterPro" id="IPR002035">
    <property type="entry name" value="VWF_A"/>
</dbReference>
<dbReference type="SUPFAM" id="SSF56436">
    <property type="entry name" value="C-type lectin-like"/>
    <property type="match status" value="1"/>
</dbReference>
<dbReference type="AlphaFoldDB" id="A0A2A2LKY8"/>
<dbReference type="PANTHER" id="PTHR31024:SF13">
    <property type="entry name" value="C-TYPE LECTIN DOMAIN-CONTAINING PROTEIN 160"/>
    <property type="match status" value="1"/>
</dbReference>
<dbReference type="CDD" id="cd00037">
    <property type="entry name" value="CLECT"/>
    <property type="match status" value="1"/>
</dbReference>
<feature type="compositionally biased region" description="Low complexity" evidence="1">
    <location>
        <begin position="93"/>
        <end position="112"/>
    </location>
</feature>
<name>A0A2A2LKY8_9BILA</name>
<sequence>MKRILMFTTLRNKNDIQSQAAKTQLIKDAGFELTIVGIDIDKSLYDGIAYHKFVPIAMSQLSHYTEAFLDELVNDGICFWDNGWHTTPAQICTTSTPTPKPTATPTTKPASTVKTIKSKPTPRPIPEGDYTNCSCNMPTLWVDIMFVIDTSASMTEDGLSDVISDIVTIAAEINFDHSNPMSVRIGVVSFNSDAEVVYPLGYHNDFQSFANDMLSEKKLKPTQVTELNLRQGLGAAFEQLAEKGREKVQKAIFLYSSAYTETGRDNAIQVANNIKESGIYIITLAYVEDEDDLYDVEQLGKLASPRMNLTSLNPRGVVGPSQDALCQVNCFCPTNWEQLVVADRKFGECYFLSNIATNWEAGNIQCANMSPHKQGHLGMTEPLSYLIGLKYDDVSKRYIWEGGITNLNYTDWEESYPKLDEGKCVATYLNIFAEMKWKNLDCITKSSFPMCQISTCDSEHYCPPNMVTDIYDRMRMKKPLI</sequence>
<protein>
    <recommendedName>
        <fullName evidence="6">C-type lectin domain-containing protein</fullName>
    </recommendedName>
</protein>
<dbReference type="InterPro" id="IPR036465">
    <property type="entry name" value="vWFA_dom_sf"/>
</dbReference>
<organism evidence="4 5">
    <name type="scientific">Diploscapter pachys</name>
    <dbReference type="NCBI Taxonomy" id="2018661"/>
    <lineage>
        <taxon>Eukaryota</taxon>
        <taxon>Metazoa</taxon>
        <taxon>Ecdysozoa</taxon>
        <taxon>Nematoda</taxon>
        <taxon>Chromadorea</taxon>
        <taxon>Rhabditida</taxon>
        <taxon>Rhabditina</taxon>
        <taxon>Rhabditomorpha</taxon>
        <taxon>Rhabditoidea</taxon>
        <taxon>Rhabditidae</taxon>
        <taxon>Diploscapter</taxon>
    </lineage>
</organism>
<evidence type="ECO:0008006" key="6">
    <source>
        <dbReference type="Google" id="ProtNLM"/>
    </source>
</evidence>
<feature type="domain" description="VWFA" evidence="3">
    <location>
        <begin position="143"/>
        <end position="355"/>
    </location>
</feature>